<feature type="region of interest" description="Disordered" evidence="2">
    <location>
        <begin position="148"/>
        <end position="224"/>
    </location>
</feature>
<dbReference type="GO" id="GO:0000724">
    <property type="term" value="P:double-strand break repair via homologous recombination"/>
    <property type="evidence" value="ECO:0007669"/>
    <property type="project" value="TreeGrafter"/>
</dbReference>
<feature type="compositionally biased region" description="Low complexity" evidence="2">
    <location>
        <begin position="184"/>
        <end position="224"/>
    </location>
</feature>
<dbReference type="EMBL" id="HG994583">
    <property type="protein sequence ID" value="CAF2929389.1"/>
    <property type="molecule type" value="Genomic_DNA"/>
</dbReference>
<dbReference type="SUPFAM" id="SSF50249">
    <property type="entry name" value="Nucleic acid-binding proteins"/>
    <property type="match status" value="1"/>
</dbReference>
<keyword evidence="4" id="KW-1185">Reference proteome</keyword>
<evidence type="ECO:0000313" key="3">
    <source>
        <dbReference type="EMBL" id="CAF2929389.1"/>
    </source>
</evidence>
<organism evidence="3 4">
    <name type="scientific">Lepeophtheirus salmonis</name>
    <name type="common">Salmon louse</name>
    <name type="synonym">Caligus salmonis</name>
    <dbReference type="NCBI Taxonomy" id="72036"/>
    <lineage>
        <taxon>Eukaryota</taxon>
        <taxon>Metazoa</taxon>
        <taxon>Ecdysozoa</taxon>
        <taxon>Arthropoda</taxon>
        <taxon>Crustacea</taxon>
        <taxon>Multicrustacea</taxon>
        <taxon>Hexanauplia</taxon>
        <taxon>Copepoda</taxon>
        <taxon>Siphonostomatoida</taxon>
        <taxon>Caligidae</taxon>
        <taxon>Lepeophtheirus</taxon>
    </lineage>
</organism>
<evidence type="ECO:0000256" key="2">
    <source>
        <dbReference type="SAM" id="MobiDB-lite"/>
    </source>
</evidence>
<dbReference type="AlphaFoldDB" id="A0A7R8CTY9"/>
<proteinExistence type="predicted"/>
<evidence type="ECO:0000313" key="4">
    <source>
        <dbReference type="Proteomes" id="UP000675881"/>
    </source>
</evidence>
<dbReference type="GO" id="GO:0010212">
    <property type="term" value="P:response to ionizing radiation"/>
    <property type="evidence" value="ECO:0007669"/>
    <property type="project" value="TreeGrafter"/>
</dbReference>
<dbReference type="Proteomes" id="UP000675881">
    <property type="component" value="Chromosome 4"/>
</dbReference>
<evidence type="ECO:0000256" key="1">
    <source>
        <dbReference type="ARBA" id="ARBA00023125"/>
    </source>
</evidence>
<dbReference type="GO" id="GO:0044818">
    <property type="term" value="P:mitotic G2/M transition checkpoint"/>
    <property type="evidence" value="ECO:0007669"/>
    <property type="project" value="TreeGrafter"/>
</dbReference>
<dbReference type="GO" id="GO:0070876">
    <property type="term" value="C:SOSS complex"/>
    <property type="evidence" value="ECO:0007669"/>
    <property type="project" value="TreeGrafter"/>
</dbReference>
<sequence>MKKAKEEEFLDQLKKLRDHFYDVITFSLRTHFVHKRCVQKYTRHENIFTVRNLKPGLKDLQLMCIILDIGRPNVTKDGHEVRTVKVADKTGAVNLSVWDDPGKLINSGDIIRISKEGNSRKWESFCLVFSETPFMSDPNPELAAVQAQIQAERSSGGGNASGPGKMYSTNNGSPSGKMGGGNMNSGSPNQSGGFDFRNRSNGSFGNSSHPKNNANNPNRNNRTK</sequence>
<dbReference type="InterPro" id="IPR012340">
    <property type="entry name" value="NA-bd_OB-fold"/>
</dbReference>
<dbReference type="Gene3D" id="2.40.50.140">
    <property type="entry name" value="Nucleic acid-binding proteins"/>
    <property type="match status" value="1"/>
</dbReference>
<gene>
    <name evidence="3" type="ORF">LSAA_8488</name>
</gene>
<dbReference type="OrthoDB" id="295715at2759"/>
<keyword evidence="1" id="KW-0238">DNA-binding</keyword>
<dbReference type="GO" id="GO:0003677">
    <property type="term" value="F:DNA binding"/>
    <property type="evidence" value="ECO:0007669"/>
    <property type="project" value="UniProtKB-KW"/>
</dbReference>
<accession>A0A7R8CTY9</accession>
<dbReference type="InterPro" id="IPR051231">
    <property type="entry name" value="SOSS-B"/>
</dbReference>
<protein>
    <submittedName>
        <fullName evidence="3">SOSS complex subunit B1</fullName>
    </submittedName>
</protein>
<dbReference type="PANTHER" id="PTHR13356:SF0">
    <property type="entry name" value="SOSS COMPLEX SUBUNIT B HOMOLOG"/>
    <property type="match status" value="1"/>
</dbReference>
<name>A0A7R8CTY9_LEPSM</name>
<reference evidence="3" key="1">
    <citation type="submission" date="2021-02" db="EMBL/GenBank/DDBJ databases">
        <authorList>
            <person name="Bekaert M."/>
        </authorList>
    </citation>
    <scope>NUCLEOTIDE SEQUENCE</scope>
    <source>
        <strain evidence="3">IoA-00</strain>
    </source>
</reference>
<dbReference type="PANTHER" id="PTHR13356">
    <property type="entry name" value="OB FOLD NUCLEIC ACID BINDING PROTEIN-RELATED"/>
    <property type="match status" value="1"/>
</dbReference>